<comment type="caution">
    <text evidence="2">The sequence shown here is derived from an EMBL/GenBank/DDBJ whole genome shotgun (WGS) entry which is preliminary data.</text>
</comment>
<keyword evidence="3" id="KW-1185">Reference proteome</keyword>
<dbReference type="SUPFAM" id="SSF54637">
    <property type="entry name" value="Thioesterase/thiol ester dehydrase-isomerase"/>
    <property type="match status" value="1"/>
</dbReference>
<dbReference type="InterPro" id="IPR054545">
    <property type="entry name" value="ApeI-like"/>
</dbReference>
<dbReference type="OrthoDB" id="9772788at2"/>
<dbReference type="GO" id="GO:0016829">
    <property type="term" value="F:lyase activity"/>
    <property type="evidence" value="ECO:0007669"/>
    <property type="project" value="UniProtKB-KW"/>
</dbReference>
<protein>
    <submittedName>
        <fullName evidence="2">3-hydroxyacyl-[acyl-carrier-protein] dehydratase</fullName>
    </submittedName>
</protein>
<name>A0A4R2E8I1_9BACT</name>
<accession>A0A4R2E8I1</accession>
<evidence type="ECO:0000313" key="2">
    <source>
        <dbReference type="EMBL" id="TCN62882.1"/>
    </source>
</evidence>
<gene>
    <name evidence="2" type="ORF">CLV25_11717</name>
</gene>
<dbReference type="InterPro" id="IPR029069">
    <property type="entry name" value="HotDog_dom_sf"/>
</dbReference>
<dbReference type="AlphaFoldDB" id="A0A4R2E8I1"/>
<dbReference type="RefSeq" id="WP_131840290.1">
    <property type="nucleotide sequence ID" value="NZ_SLWB01000017.1"/>
</dbReference>
<feature type="domain" description="ApeI dehydratase-like" evidence="1">
    <location>
        <begin position="15"/>
        <end position="95"/>
    </location>
</feature>
<dbReference type="Pfam" id="PF22818">
    <property type="entry name" value="ApeI-like"/>
    <property type="match status" value="1"/>
</dbReference>
<proteinExistence type="predicted"/>
<organism evidence="2 3">
    <name type="scientific">Acetobacteroides hydrogenigenes</name>
    <dbReference type="NCBI Taxonomy" id="979970"/>
    <lineage>
        <taxon>Bacteria</taxon>
        <taxon>Pseudomonadati</taxon>
        <taxon>Bacteroidota</taxon>
        <taxon>Bacteroidia</taxon>
        <taxon>Bacteroidales</taxon>
        <taxon>Rikenellaceae</taxon>
        <taxon>Acetobacteroides</taxon>
    </lineage>
</organism>
<reference evidence="2 3" key="1">
    <citation type="submission" date="2019-03" db="EMBL/GenBank/DDBJ databases">
        <title>Genomic Encyclopedia of Archaeal and Bacterial Type Strains, Phase II (KMG-II): from individual species to whole genera.</title>
        <authorList>
            <person name="Goeker M."/>
        </authorList>
    </citation>
    <scope>NUCLEOTIDE SEQUENCE [LARGE SCALE GENOMIC DNA]</scope>
    <source>
        <strain evidence="2 3">RL-C</strain>
    </source>
</reference>
<dbReference type="Gene3D" id="3.10.129.10">
    <property type="entry name" value="Hotdog Thioesterase"/>
    <property type="match status" value="1"/>
</dbReference>
<sequence>MLLKNRFYTVESTSTEGNAHKLVVKIDANHSIFKGHFPQQPVVPGVCTIQMLKECVSDLLGKCIRYTSIPSCKFISSIIPSDDAVELSIVVGNENTFQAVVSLNGAVMLKMKANYTEQ</sequence>
<dbReference type="EMBL" id="SLWB01000017">
    <property type="protein sequence ID" value="TCN62882.1"/>
    <property type="molecule type" value="Genomic_DNA"/>
</dbReference>
<evidence type="ECO:0000313" key="3">
    <source>
        <dbReference type="Proteomes" id="UP000294830"/>
    </source>
</evidence>
<dbReference type="Proteomes" id="UP000294830">
    <property type="component" value="Unassembled WGS sequence"/>
</dbReference>
<evidence type="ECO:0000259" key="1">
    <source>
        <dbReference type="Pfam" id="PF22818"/>
    </source>
</evidence>